<dbReference type="OrthoDB" id="8328560at2"/>
<protein>
    <recommendedName>
        <fullName evidence="3">Flagellin</fullName>
    </recommendedName>
</protein>
<dbReference type="EMBL" id="QHHQ01000003">
    <property type="protein sequence ID" value="RAI00955.1"/>
    <property type="molecule type" value="Genomic_DNA"/>
</dbReference>
<dbReference type="PANTHER" id="PTHR42792">
    <property type="entry name" value="FLAGELLIN"/>
    <property type="match status" value="1"/>
</dbReference>
<comment type="subcellular location">
    <subcellularLocation>
        <location evidence="3">Secreted</location>
    </subcellularLocation>
    <subcellularLocation>
        <location evidence="3">Bacterial flagellum</location>
    </subcellularLocation>
</comment>
<evidence type="ECO:0000313" key="6">
    <source>
        <dbReference type="EMBL" id="RAI00955.1"/>
    </source>
</evidence>
<comment type="similarity">
    <text evidence="1 3">Belongs to the bacterial flagellin family.</text>
</comment>
<dbReference type="Pfam" id="PF00700">
    <property type="entry name" value="Flagellin_C"/>
    <property type="match status" value="1"/>
</dbReference>
<evidence type="ECO:0000256" key="3">
    <source>
        <dbReference type="RuleBase" id="RU362073"/>
    </source>
</evidence>
<dbReference type="Proteomes" id="UP000249590">
    <property type="component" value="Unassembled WGS sequence"/>
</dbReference>
<dbReference type="Gene3D" id="1.20.1330.10">
    <property type="entry name" value="f41 fragment of flagellin, N-terminal domain"/>
    <property type="match status" value="1"/>
</dbReference>
<dbReference type="GO" id="GO:0005198">
    <property type="term" value="F:structural molecule activity"/>
    <property type="evidence" value="ECO:0007669"/>
    <property type="project" value="UniProtKB-UniRule"/>
</dbReference>
<dbReference type="GO" id="GO:0005576">
    <property type="term" value="C:extracellular region"/>
    <property type="evidence" value="ECO:0007669"/>
    <property type="project" value="UniProtKB-SubCell"/>
</dbReference>
<evidence type="ECO:0000256" key="2">
    <source>
        <dbReference type="ARBA" id="ARBA00023143"/>
    </source>
</evidence>
<comment type="caution">
    <text evidence="6">The sequence shown here is derived from an EMBL/GenBank/DDBJ whole genome shotgun (WGS) entry which is preliminary data.</text>
</comment>
<name>A0A8B2NUI0_9HYPH</name>
<evidence type="ECO:0000259" key="4">
    <source>
        <dbReference type="Pfam" id="PF00669"/>
    </source>
</evidence>
<evidence type="ECO:0000256" key="1">
    <source>
        <dbReference type="ARBA" id="ARBA00005709"/>
    </source>
</evidence>
<dbReference type="InterPro" id="IPR046358">
    <property type="entry name" value="Flagellin_C"/>
</dbReference>
<feature type="domain" description="Flagellin N-terminal" evidence="4">
    <location>
        <begin position="4"/>
        <end position="137"/>
    </location>
</feature>
<keyword evidence="3" id="KW-0964">Secreted</keyword>
<proteinExistence type="inferred from homology"/>
<feature type="domain" description="Flagellin C-terminal" evidence="5">
    <location>
        <begin position="218"/>
        <end position="302"/>
    </location>
</feature>
<evidence type="ECO:0000259" key="5">
    <source>
        <dbReference type="Pfam" id="PF00700"/>
    </source>
</evidence>
<dbReference type="SUPFAM" id="SSF64518">
    <property type="entry name" value="Phase 1 flagellin"/>
    <property type="match status" value="1"/>
</dbReference>
<dbReference type="GO" id="GO:0009288">
    <property type="term" value="C:bacterial-type flagellum"/>
    <property type="evidence" value="ECO:0007669"/>
    <property type="project" value="UniProtKB-SubCell"/>
</dbReference>
<accession>A0A8B2NUI0</accession>
<keyword evidence="7" id="KW-1185">Reference proteome</keyword>
<gene>
    <name evidence="6" type="ORF">DLJ53_17150</name>
</gene>
<dbReference type="RefSeq" id="WP_111347458.1">
    <property type="nucleotide sequence ID" value="NZ_QHHQ01000003.1"/>
</dbReference>
<dbReference type="Pfam" id="PF00669">
    <property type="entry name" value="Flagellin_N"/>
    <property type="match status" value="1"/>
</dbReference>
<comment type="function">
    <text evidence="3">Flagellin is the subunit protein which polymerizes to form the filaments of bacterial flagella.</text>
</comment>
<dbReference type="InterPro" id="IPR001029">
    <property type="entry name" value="Flagellin_N"/>
</dbReference>
<sequence length="304" mass="31597">MTTIHANSAALTALREVNSINRQIAASTERVSTGNRINSARDGAALWAIAATIQSDISLSDTLIDQLAVAEAAFDAASAGLSSASDTLQDIRDNLVLARANGADRVTIQSEIDGLQATLRSTAADANIGDVEILSQSASASYNPVKSFVANVSRSGGSVTVTDFEIDVRGVALVNDNADEGILDASRTENATTDTVLDFDISGLTDSAADIQTIDDLIAIVDAAMGEVTDAGATVGAMVNQVQSHAAMVETIATAREQAYASLVEVDLEEEAALQEALLVRQQLAIEALAISNSSLSTILRLFE</sequence>
<reference evidence="6 7" key="1">
    <citation type="submission" date="2018-05" db="EMBL/GenBank/DDBJ databases">
        <title>Acuticoccus sediminis sp. nov., isolated from deep-sea sediment of Indian Ocean.</title>
        <authorList>
            <person name="Liu X."/>
            <person name="Lai Q."/>
            <person name="Du Y."/>
            <person name="Sun F."/>
            <person name="Zhang X."/>
            <person name="Wang S."/>
            <person name="Shao Z."/>
        </authorList>
    </citation>
    <scope>NUCLEOTIDE SEQUENCE [LARGE SCALE GENOMIC DNA]</scope>
    <source>
        <strain evidence="6 7">PTG4-2</strain>
    </source>
</reference>
<dbReference type="InterPro" id="IPR001492">
    <property type="entry name" value="Flagellin"/>
</dbReference>
<dbReference type="AlphaFoldDB" id="A0A8B2NUI0"/>
<evidence type="ECO:0000313" key="7">
    <source>
        <dbReference type="Proteomes" id="UP000249590"/>
    </source>
</evidence>
<dbReference type="PANTHER" id="PTHR42792:SF2">
    <property type="entry name" value="FLAGELLIN"/>
    <property type="match status" value="1"/>
</dbReference>
<keyword evidence="2 3" id="KW-0975">Bacterial flagellum</keyword>
<organism evidence="6 7">
    <name type="scientific">Acuticoccus sediminis</name>
    <dbReference type="NCBI Taxonomy" id="2184697"/>
    <lineage>
        <taxon>Bacteria</taxon>
        <taxon>Pseudomonadati</taxon>
        <taxon>Pseudomonadota</taxon>
        <taxon>Alphaproteobacteria</taxon>
        <taxon>Hyphomicrobiales</taxon>
        <taxon>Amorphaceae</taxon>
        <taxon>Acuticoccus</taxon>
    </lineage>
</organism>